<dbReference type="InterPro" id="IPR036909">
    <property type="entry name" value="Cyt_c-like_dom_sf"/>
</dbReference>
<keyword evidence="5 16" id="KW-0679">Respiratory chain</keyword>
<feature type="domain" description="Cytochrome oxidase subunit II copper A binding" evidence="19">
    <location>
        <begin position="114"/>
        <end position="231"/>
    </location>
</feature>
<keyword evidence="4 15" id="KW-0349">Heme</keyword>
<evidence type="ECO:0000256" key="2">
    <source>
        <dbReference type="ARBA" id="ARBA00007866"/>
    </source>
</evidence>
<evidence type="ECO:0000256" key="1">
    <source>
        <dbReference type="ARBA" id="ARBA00004141"/>
    </source>
</evidence>
<keyword evidence="11 15" id="KW-0408">Iron</keyword>
<dbReference type="PRINTS" id="PR01166">
    <property type="entry name" value="CYCOXIDASEII"/>
</dbReference>
<evidence type="ECO:0000256" key="16">
    <source>
        <dbReference type="RuleBase" id="RU000456"/>
    </source>
</evidence>
<evidence type="ECO:0000256" key="9">
    <source>
        <dbReference type="ARBA" id="ARBA00022982"/>
    </source>
</evidence>
<comment type="subcellular location">
    <subcellularLocation>
        <location evidence="16">Cell membrane</location>
        <topology evidence="16">Multi-pass membrane protein</topology>
    </subcellularLocation>
    <subcellularLocation>
        <location evidence="1">Membrane</location>
        <topology evidence="1">Multi-pass membrane protein</topology>
    </subcellularLocation>
</comment>
<evidence type="ECO:0000256" key="12">
    <source>
        <dbReference type="ARBA" id="ARBA00023008"/>
    </source>
</evidence>
<dbReference type="GO" id="GO:0042773">
    <property type="term" value="P:ATP synthesis coupled electron transport"/>
    <property type="evidence" value="ECO:0007669"/>
    <property type="project" value="TreeGrafter"/>
</dbReference>
<keyword evidence="13 18" id="KW-0472">Membrane</keyword>
<comment type="function">
    <text evidence="14 17">Subunits I and II form the functional core of the enzyme complex. Electrons originating in cytochrome c are transferred via heme a and Cu(A) to the binuclear center formed by heme a3 and Cu(B).</text>
</comment>
<evidence type="ECO:0000256" key="5">
    <source>
        <dbReference type="ARBA" id="ARBA00022660"/>
    </source>
</evidence>
<dbReference type="InterPro" id="IPR014222">
    <property type="entry name" value="Cyt_c_oxidase_su2"/>
</dbReference>
<dbReference type="Pfam" id="PF00116">
    <property type="entry name" value="COX2"/>
    <property type="match status" value="1"/>
</dbReference>
<evidence type="ECO:0000259" key="20">
    <source>
        <dbReference type="PROSITE" id="PS50999"/>
    </source>
</evidence>
<evidence type="ECO:0000256" key="7">
    <source>
        <dbReference type="ARBA" id="ARBA00022723"/>
    </source>
</evidence>
<feature type="transmembrane region" description="Helical" evidence="18">
    <location>
        <begin position="35"/>
        <end position="59"/>
    </location>
</feature>
<keyword evidence="12 17" id="KW-0186">Copper</keyword>
<evidence type="ECO:0000256" key="14">
    <source>
        <dbReference type="ARBA" id="ARBA00024688"/>
    </source>
</evidence>
<evidence type="ECO:0000256" key="13">
    <source>
        <dbReference type="ARBA" id="ARBA00023136"/>
    </source>
</evidence>
<dbReference type="PANTHER" id="PTHR22888:SF9">
    <property type="entry name" value="CYTOCHROME C OXIDASE SUBUNIT 2"/>
    <property type="match status" value="1"/>
</dbReference>
<feature type="transmembrane region" description="Helical" evidence="18">
    <location>
        <begin position="80"/>
        <end position="101"/>
    </location>
</feature>
<dbReference type="Proteomes" id="UP001304300">
    <property type="component" value="Chromosome"/>
</dbReference>
<dbReference type="EC" id="7.1.1.9" evidence="17"/>
<evidence type="ECO:0000256" key="6">
    <source>
        <dbReference type="ARBA" id="ARBA00022692"/>
    </source>
</evidence>
<dbReference type="RefSeq" id="WP_317834161.1">
    <property type="nucleotide sequence ID" value="NZ_CP136920.1"/>
</dbReference>
<protein>
    <recommendedName>
        <fullName evidence="17">Cytochrome c oxidase subunit 2</fullName>
        <ecNumber evidence="17">7.1.1.9</ecNumber>
    </recommendedName>
</protein>
<dbReference type="GO" id="GO:0005507">
    <property type="term" value="F:copper ion binding"/>
    <property type="evidence" value="ECO:0007669"/>
    <property type="project" value="InterPro"/>
</dbReference>
<dbReference type="PROSITE" id="PS51007">
    <property type="entry name" value="CYTC"/>
    <property type="match status" value="1"/>
</dbReference>
<evidence type="ECO:0000256" key="3">
    <source>
        <dbReference type="ARBA" id="ARBA00022448"/>
    </source>
</evidence>
<dbReference type="SUPFAM" id="SSF46626">
    <property type="entry name" value="Cytochrome c"/>
    <property type="match status" value="1"/>
</dbReference>
<keyword evidence="23" id="KW-1185">Reference proteome</keyword>
<evidence type="ECO:0000256" key="18">
    <source>
        <dbReference type="SAM" id="Phobius"/>
    </source>
</evidence>
<dbReference type="KEGG" id="puo:RZN69_01155"/>
<dbReference type="Pfam" id="PF00034">
    <property type="entry name" value="Cytochrom_C"/>
    <property type="match status" value="1"/>
</dbReference>
<keyword evidence="7 15" id="KW-0479">Metal-binding</keyword>
<comment type="catalytic activity">
    <reaction evidence="17">
        <text>4 Fe(II)-[cytochrome c] + O2 + 8 H(+)(in) = 4 Fe(III)-[cytochrome c] + 2 H2O + 4 H(+)(out)</text>
        <dbReference type="Rhea" id="RHEA:11436"/>
        <dbReference type="Rhea" id="RHEA-COMP:10350"/>
        <dbReference type="Rhea" id="RHEA-COMP:14399"/>
        <dbReference type="ChEBI" id="CHEBI:15377"/>
        <dbReference type="ChEBI" id="CHEBI:15378"/>
        <dbReference type="ChEBI" id="CHEBI:15379"/>
        <dbReference type="ChEBI" id="CHEBI:29033"/>
        <dbReference type="ChEBI" id="CHEBI:29034"/>
        <dbReference type="EC" id="7.1.1.9"/>
    </reaction>
</comment>
<dbReference type="Gene3D" id="2.60.40.420">
    <property type="entry name" value="Cupredoxins - blue copper proteins"/>
    <property type="match status" value="1"/>
</dbReference>
<evidence type="ECO:0000259" key="21">
    <source>
        <dbReference type="PROSITE" id="PS51007"/>
    </source>
</evidence>
<organism evidence="22 23">
    <name type="scientific">Rubellicoccus peritrichatus</name>
    <dbReference type="NCBI Taxonomy" id="3080537"/>
    <lineage>
        <taxon>Bacteria</taxon>
        <taxon>Pseudomonadati</taxon>
        <taxon>Verrucomicrobiota</taxon>
        <taxon>Opitutia</taxon>
        <taxon>Puniceicoccales</taxon>
        <taxon>Cerasicoccaceae</taxon>
        <taxon>Rubellicoccus</taxon>
    </lineage>
</organism>
<evidence type="ECO:0000256" key="11">
    <source>
        <dbReference type="ARBA" id="ARBA00023004"/>
    </source>
</evidence>
<evidence type="ECO:0000256" key="17">
    <source>
        <dbReference type="RuleBase" id="RU004024"/>
    </source>
</evidence>
<dbReference type="SUPFAM" id="SSF81464">
    <property type="entry name" value="Cytochrome c oxidase subunit II-like, transmembrane region"/>
    <property type="match status" value="1"/>
</dbReference>
<dbReference type="InterPro" id="IPR001505">
    <property type="entry name" value="Copper_CuA"/>
</dbReference>
<keyword evidence="8" id="KW-1278">Translocase</keyword>
<sequence>MVLFSAVAMRAEEEIHNIQNIFEPTSTPAEGILEIAWVVLTICAGIFVVVAGLMVYAIIRFRAKKDDDGSEPAQVYGSNQIEMAWTVIPLLIVLVLVFVTARKTITIQNMPFPEGTLEVNIIGHQWWWEVEYPQYGFITANEIHIPVSEGDIKRPTIINLESADVIHSFWVPKLGGKRDVVPNYPNQIWYEPDETGIYLGNCAEFCGTQHANMQIRVVVQTPEDFEAWLKNQQTPPREDASVATGRRMFESLACISCHAIGEKGANNGFGPDLTHLMSRQTIGAGVADTNYDDIHQWLKDPDSLKPGCYMPDMKLTDDQLKHLTEYLLTLH</sequence>
<dbReference type="InterPro" id="IPR009056">
    <property type="entry name" value="Cyt_c-like_dom"/>
</dbReference>
<keyword evidence="6 16" id="KW-0812">Transmembrane</keyword>
<dbReference type="PROSITE" id="PS50857">
    <property type="entry name" value="COX2_CUA"/>
    <property type="match status" value="1"/>
</dbReference>
<evidence type="ECO:0000256" key="8">
    <source>
        <dbReference type="ARBA" id="ARBA00022967"/>
    </source>
</evidence>
<evidence type="ECO:0000256" key="10">
    <source>
        <dbReference type="ARBA" id="ARBA00022989"/>
    </source>
</evidence>
<dbReference type="InterPro" id="IPR011759">
    <property type="entry name" value="Cyt_c_oxidase_su2_TM_dom"/>
</dbReference>
<dbReference type="SUPFAM" id="SSF49503">
    <property type="entry name" value="Cupredoxins"/>
    <property type="match status" value="1"/>
</dbReference>
<name>A0AAQ3LC37_9BACT</name>
<dbReference type="PROSITE" id="PS50999">
    <property type="entry name" value="COX2_TM"/>
    <property type="match status" value="1"/>
</dbReference>
<dbReference type="GO" id="GO:0020037">
    <property type="term" value="F:heme binding"/>
    <property type="evidence" value="ECO:0007669"/>
    <property type="project" value="InterPro"/>
</dbReference>
<dbReference type="InterPro" id="IPR002429">
    <property type="entry name" value="CcO_II-like_C"/>
</dbReference>
<evidence type="ECO:0000313" key="22">
    <source>
        <dbReference type="EMBL" id="WOO41677.1"/>
    </source>
</evidence>
<dbReference type="GO" id="GO:0004129">
    <property type="term" value="F:cytochrome-c oxidase activity"/>
    <property type="evidence" value="ECO:0007669"/>
    <property type="project" value="UniProtKB-EC"/>
</dbReference>
<feature type="domain" description="Cytochrome oxidase subunit II transmembrane region profile" evidence="20">
    <location>
        <begin position="13"/>
        <end position="111"/>
    </location>
</feature>
<dbReference type="InterPro" id="IPR045187">
    <property type="entry name" value="CcO_II"/>
</dbReference>
<dbReference type="InterPro" id="IPR034236">
    <property type="entry name" value="CuRO_CcO_Caa3_II"/>
</dbReference>
<keyword evidence="10 18" id="KW-1133">Transmembrane helix</keyword>
<evidence type="ECO:0000256" key="4">
    <source>
        <dbReference type="ARBA" id="ARBA00022617"/>
    </source>
</evidence>
<keyword evidence="9 16" id="KW-0249">Electron transport</keyword>
<accession>A0AAQ3LC37</accession>
<dbReference type="NCBIfam" id="TIGR02866">
    <property type="entry name" value="CoxB"/>
    <property type="match status" value="1"/>
</dbReference>
<evidence type="ECO:0000256" key="15">
    <source>
        <dbReference type="PROSITE-ProRule" id="PRU00433"/>
    </source>
</evidence>
<gene>
    <name evidence="22" type="primary">coxB</name>
    <name evidence="22" type="ORF">RZN69_01155</name>
</gene>
<dbReference type="EMBL" id="CP136920">
    <property type="protein sequence ID" value="WOO41677.1"/>
    <property type="molecule type" value="Genomic_DNA"/>
</dbReference>
<keyword evidence="3 16" id="KW-0813">Transport</keyword>
<dbReference type="Gene3D" id="1.10.287.90">
    <property type="match status" value="1"/>
</dbReference>
<reference evidence="22 23" key="1">
    <citation type="submission" date="2023-10" db="EMBL/GenBank/DDBJ databases">
        <title>Rubellicoccus peritrichatus gen. nov., sp. nov., isolated from an algae of coral reef tank.</title>
        <authorList>
            <person name="Luo J."/>
        </authorList>
    </citation>
    <scope>NUCLEOTIDE SEQUENCE [LARGE SCALE GENOMIC DNA]</scope>
    <source>
        <strain evidence="22 23">CR14</strain>
    </source>
</reference>
<dbReference type="InterPro" id="IPR036257">
    <property type="entry name" value="Cyt_c_oxidase_su2_TM_sf"/>
</dbReference>
<dbReference type="CDD" id="cd04213">
    <property type="entry name" value="CuRO_CcO_Caa3_II"/>
    <property type="match status" value="1"/>
</dbReference>
<dbReference type="InterPro" id="IPR008972">
    <property type="entry name" value="Cupredoxin"/>
</dbReference>
<evidence type="ECO:0000313" key="23">
    <source>
        <dbReference type="Proteomes" id="UP001304300"/>
    </source>
</evidence>
<proteinExistence type="inferred from homology"/>
<dbReference type="PANTHER" id="PTHR22888">
    <property type="entry name" value="CYTOCHROME C OXIDASE, SUBUNIT II"/>
    <property type="match status" value="1"/>
</dbReference>
<feature type="domain" description="Cytochrome c" evidence="21">
    <location>
        <begin position="240"/>
        <end position="331"/>
    </location>
</feature>
<dbReference type="PROSITE" id="PS00078">
    <property type="entry name" value="COX2"/>
    <property type="match status" value="1"/>
</dbReference>
<dbReference type="GO" id="GO:0005886">
    <property type="term" value="C:plasma membrane"/>
    <property type="evidence" value="ECO:0007669"/>
    <property type="project" value="UniProtKB-SubCell"/>
</dbReference>
<comment type="cofactor">
    <cofactor evidence="17">
        <name>Cu cation</name>
        <dbReference type="ChEBI" id="CHEBI:23378"/>
    </cofactor>
    <text evidence="17">Binds a copper A center.</text>
</comment>
<dbReference type="Pfam" id="PF02790">
    <property type="entry name" value="COX2_TM"/>
    <property type="match status" value="1"/>
</dbReference>
<dbReference type="AlphaFoldDB" id="A0AAQ3LC37"/>
<evidence type="ECO:0000259" key="19">
    <source>
        <dbReference type="PROSITE" id="PS50857"/>
    </source>
</evidence>
<dbReference type="GO" id="GO:0016491">
    <property type="term" value="F:oxidoreductase activity"/>
    <property type="evidence" value="ECO:0007669"/>
    <property type="project" value="InterPro"/>
</dbReference>
<comment type="similarity">
    <text evidence="2 16">Belongs to the cytochrome c oxidase subunit 2 family.</text>
</comment>